<sequence length="578" mass="62682">MKQILPVADSAEVRRHARRLARRHPRALLIALGLHALAAVTGLAAPRLIGELVEKVQDGTTVSAVNQVIAVIAVFVVAQSLLTRWARYRSFALGEQVLAELREDFVDNALALPIGTVERAGTGDLLSRTSRDVDALSRTVRFAVPETIVAFVTVLFTVCATLLVGVWVMLPLLALVPVLVLSTRWYLRRAKDGYLRENAAYAQMTSSLAETVEGARTVESLRRYDDRVRRTDRDIRGSYQAERYTLFLRTVWFPVVEVGYLVPVVGTLLFGGWLHINGHVTLGAVTAAVLYVNQLIDPVDRLISWMDELQVGGAALARLLGITDVPDDRTPSGQTPTGELVEAKDVRFSYVDGRDVLHGVDLTVQPGERIAMVGPSGAGKSTLGRLVAGIHPPRTGSISVGGVEMTELPLDELRKQVALVTQEHHVFVGTLRDNLSMAAPAASDTELLAALDAVDARDWAEALPDGLDTRVGSGQLALTPAQAQQLALARLVLADPHTLVLDEATSLIDPRAARHMERSLAAVLEGRTVIAIAHRLYTAHDADRVAVVEDGRISELGSHDELVARQGSYAALWNSWHG</sequence>
<evidence type="ECO:0000259" key="11">
    <source>
        <dbReference type="PROSITE" id="PS50893"/>
    </source>
</evidence>
<dbReference type="SUPFAM" id="SSF90123">
    <property type="entry name" value="ABC transporter transmembrane region"/>
    <property type="match status" value="1"/>
</dbReference>
<evidence type="ECO:0000256" key="3">
    <source>
        <dbReference type="ARBA" id="ARBA00022475"/>
    </source>
</evidence>
<feature type="transmembrane region" description="Helical" evidence="10">
    <location>
        <begin position="147"/>
        <end position="164"/>
    </location>
</feature>
<evidence type="ECO:0000256" key="9">
    <source>
        <dbReference type="ARBA" id="ARBA00023136"/>
    </source>
</evidence>
<feature type="transmembrane region" description="Helical" evidence="10">
    <location>
        <begin position="246"/>
        <end position="270"/>
    </location>
</feature>
<dbReference type="Pfam" id="PF00005">
    <property type="entry name" value="ABC_tran"/>
    <property type="match status" value="1"/>
</dbReference>
<dbReference type="PANTHER" id="PTHR43394">
    <property type="entry name" value="ATP-DEPENDENT PERMEASE MDL1, MITOCHONDRIAL"/>
    <property type="match status" value="1"/>
</dbReference>
<dbReference type="CDD" id="cd07346">
    <property type="entry name" value="ABC_6TM_exporters"/>
    <property type="match status" value="1"/>
</dbReference>
<dbReference type="SMART" id="SM00382">
    <property type="entry name" value="AAA"/>
    <property type="match status" value="1"/>
</dbReference>
<organism evidence="13 14">
    <name type="scientific">Kribbella amoyensis</name>
    <dbReference type="NCBI Taxonomy" id="996641"/>
    <lineage>
        <taxon>Bacteria</taxon>
        <taxon>Bacillati</taxon>
        <taxon>Actinomycetota</taxon>
        <taxon>Actinomycetes</taxon>
        <taxon>Propionibacteriales</taxon>
        <taxon>Kribbellaceae</taxon>
        <taxon>Kribbella</taxon>
    </lineage>
</organism>
<keyword evidence="4" id="KW-0997">Cell inner membrane</keyword>
<dbReference type="InterPro" id="IPR003593">
    <property type="entry name" value="AAA+_ATPase"/>
</dbReference>
<keyword evidence="2" id="KW-0813">Transport</keyword>
<feature type="domain" description="ABC transporter" evidence="11">
    <location>
        <begin position="341"/>
        <end position="575"/>
    </location>
</feature>
<comment type="subcellular location">
    <subcellularLocation>
        <location evidence="1">Cell membrane</location>
        <topology evidence="1">Multi-pass membrane protein</topology>
    </subcellularLocation>
</comment>
<keyword evidence="9 10" id="KW-0472">Membrane</keyword>
<evidence type="ECO:0000256" key="6">
    <source>
        <dbReference type="ARBA" id="ARBA00022741"/>
    </source>
</evidence>
<dbReference type="InterPro" id="IPR003439">
    <property type="entry name" value="ABC_transporter-like_ATP-bd"/>
</dbReference>
<keyword evidence="14" id="KW-1185">Reference proteome</keyword>
<evidence type="ECO:0000256" key="10">
    <source>
        <dbReference type="SAM" id="Phobius"/>
    </source>
</evidence>
<dbReference type="FunFam" id="3.40.50.300:FF:001001">
    <property type="entry name" value="Multidrug ABC transporter ATP-binding protein"/>
    <property type="match status" value="1"/>
</dbReference>
<keyword evidence="5 10" id="KW-0812">Transmembrane</keyword>
<proteinExistence type="predicted"/>
<protein>
    <submittedName>
        <fullName evidence="13">ABC-type multidrug transport system fused ATPase/permease subunit</fullName>
    </submittedName>
</protein>
<reference evidence="13 14" key="1">
    <citation type="submission" date="2019-06" db="EMBL/GenBank/DDBJ databases">
        <title>Sequencing the genomes of 1000 actinobacteria strains.</title>
        <authorList>
            <person name="Klenk H.-P."/>
        </authorList>
    </citation>
    <scope>NUCLEOTIDE SEQUENCE [LARGE SCALE GENOMIC DNA]</scope>
    <source>
        <strain evidence="13 14">DSM 24683</strain>
    </source>
</reference>
<dbReference type="GO" id="GO:0015421">
    <property type="term" value="F:ABC-type oligopeptide transporter activity"/>
    <property type="evidence" value="ECO:0007669"/>
    <property type="project" value="TreeGrafter"/>
</dbReference>
<dbReference type="PROSITE" id="PS50929">
    <property type="entry name" value="ABC_TM1F"/>
    <property type="match status" value="1"/>
</dbReference>
<dbReference type="InterPro" id="IPR011527">
    <property type="entry name" value="ABC1_TM_dom"/>
</dbReference>
<dbReference type="EMBL" id="VIVK01000001">
    <property type="protein sequence ID" value="TWD79362.1"/>
    <property type="molecule type" value="Genomic_DNA"/>
</dbReference>
<keyword evidence="8 10" id="KW-1133">Transmembrane helix</keyword>
<comment type="caution">
    <text evidence="13">The sequence shown here is derived from an EMBL/GenBank/DDBJ whole genome shotgun (WGS) entry which is preliminary data.</text>
</comment>
<dbReference type="Gene3D" id="3.40.50.300">
    <property type="entry name" value="P-loop containing nucleotide triphosphate hydrolases"/>
    <property type="match status" value="1"/>
</dbReference>
<evidence type="ECO:0000313" key="14">
    <source>
        <dbReference type="Proteomes" id="UP000318380"/>
    </source>
</evidence>
<dbReference type="Gene3D" id="1.20.1560.10">
    <property type="entry name" value="ABC transporter type 1, transmembrane domain"/>
    <property type="match status" value="1"/>
</dbReference>
<dbReference type="InterPro" id="IPR039421">
    <property type="entry name" value="Type_1_exporter"/>
</dbReference>
<name>A0A561BKS1_9ACTN</name>
<feature type="transmembrane region" description="Helical" evidence="10">
    <location>
        <begin position="170"/>
        <end position="187"/>
    </location>
</feature>
<dbReference type="SUPFAM" id="SSF52540">
    <property type="entry name" value="P-loop containing nucleoside triphosphate hydrolases"/>
    <property type="match status" value="1"/>
</dbReference>
<feature type="transmembrane region" description="Helical" evidence="10">
    <location>
        <begin position="61"/>
        <end position="82"/>
    </location>
</feature>
<feature type="domain" description="ABC transmembrane type-1" evidence="12">
    <location>
        <begin position="29"/>
        <end position="310"/>
    </location>
</feature>
<gene>
    <name evidence="13" type="ORF">FB561_0419</name>
</gene>
<keyword evidence="7" id="KW-0067">ATP-binding</keyword>
<evidence type="ECO:0000256" key="1">
    <source>
        <dbReference type="ARBA" id="ARBA00004651"/>
    </source>
</evidence>
<evidence type="ECO:0000313" key="13">
    <source>
        <dbReference type="EMBL" id="TWD79362.1"/>
    </source>
</evidence>
<evidence type="ECO:0000256" key="4">
    <source>
        <dbReference type="ARBA" id="ARBA00022519"/>
    </source>
</evidence>
<dbReference type="RefSeq" id="WP_145802435.1">
    <property type="nucleotide sequence ID" value="NZ_VIVK01000001.1"/>
</dbReference>
<dbReference type="Pfam" id="PF00664">
    <property type="entry name" value="ABC_membrane"/>
    <property type="match status" value="1"/>
</dbReference>
<dbReference type="InterPro" id="IPR027417">
    <property type="entry name" value="P-loop_NTPase"/>
</dbReference>
<dbReference type="PROSITE" id="PS50893">
    <property type="entry name" value="ABC_TRANSPORTER_2"/>
    <property type="match status" value="1"/>
</dbReference>
<keyword evidence="3" id="KW-1003">Cell membrane</keyword>
<dbReference type="PANTHER" id="PTHR43394:SF1">
    <property type="entry name" value="ATP-BINDING CASSETTE SUB-FAMILY B MEMBER 10, MITOCHONDRIAL"/>
    <property type="match status" value="1"/>
</dbReference>
<evidence type="ECO:0000256" key="5">
    <source>
        <dbReference type="ARBA" id="ARBA00022692"/>
    </source>
</evidence>
<dbReference type="GO" id="GO:0005524">
    <property type="term" value="F:ATP binding"/>
    <property type="evidence" value="ECO:0007669"/>
    <property type="project" value="UniProtKB-KW"/>
</dbReference>
<accession>A0A561BKS1</accession>
<evidence type="ECO:0000259" key="12">
    <source>
        <dbReference type="PROSITE" id="PS50929"/>
    </source>
</evidence>
<evidence type="ECO:0000256" key="8">
    <source>
        <dbReference type="ARBA" id="ARBA00022989"/>
    </source>
</evidence>
<dbReference type="GO" id="GO:0016887">
    <property type="term" value="F:ATP hydrolysis activity"/>
    <property type="evidence" value="ECO:0007669"/>
    <property type="project" value="InterPro"/>
</dbReference>
<evidence type="ECO:0000256" key="7">
    <source>
        <dbReference type="ARBA" id="ARBA00022840"/>
    </source>
</evidence>
<dbReference type="AlphaFoldDB" id="A0A561BKS1"/>
<keyword evidence="6" id="KW-0547">Nucleotide-binding</keyword>
<evidence type="ECO:0000256" key="2">
    <source>
        <dbReference type="ARBA" id="ARBA00022448"/>
    </source>
</evidence>
<dbReference type="Proteomes" id="UP000318380">
    <property type="component" value="Unassembled WGS sequence"/>
</dbReference>
<dbReference type="GO" id="GO:0005886">
    <property type="term" value="C:plasma membrane"/>
    <property type="evidence" value="ECO:0007669"/>
    <property type="project" value="UniProtKB-SubCell"/>
</dbReference>
<feature type="transmembrane region" description="Helical" evidence="10">
    <location>
        <begin position="27"/>
        <end position="49"/>
    </location>
</feature>
<dbReference type="OrthoDB" id="9806127at2"/>
<dbReference type="InterPro" id="IPR036640">
    <property type="entry name" value="ABC1_TM_sf"/>
</dbReference>